<protein>
    <recommendedName>
        <fullName evidence="4 5">Large ribosomal subunit protein bL33c</fullName>
    </recommendedName>
</protein>
<dbReference type="AlphaFoldDB" id="A0A385KNX6"/>
<evidence type="ECO:0000256" key="5">
    <source>
        <dbReference type="HAMAP-Rule" id="MF_00294"/>
    </source>
</evidence>
<dbReference type="Gene3D" id="2.20.28.120">
    <property type="entry name" value="Ribosomal protein L33"/>
    <property type="match status" value="1"/>
</dbReference>
<dbReference type="InterPro" id="IPR018264">
    <property type="entry name" value="Ribosomal_bL33_CS"/>
</dbReference>
<dbReference type="GO" id="GO:0006412">
    <property type="term" value="P:translation"/>
    <property type="evidence" value="ECO:0007669"/>
    <property type="project" value="UniProtKB-UniRule"/>
</dbReference>
<sequence length="66" mass="7888">MTKSKDARVTISLECTECIQKETDDKIAGIFRYTTQKNRRNTPTRLELKKYCPYCYKKTIHKELKK</sequence>
<dbReference type="NCBIfam" id="NF001860">
    <property type="entry name" value="PRK00595.1"/>
    <property type="match status" value="1"/>
</dbReference>
<keyword evidence="2 5" id="KW-0689">Ribosomal protein</keyword>
<reference evidence="6" key="1">
    <citation type="journal article" date="2018" name="Am. J. Bot.">
        <title>Order-level fern plastome phylogenomics: new insights from Hymenophyllales.</title>
        <authorList>
            <person name="Kuo L.Y."/>
            <person name="Qi X."/>
            <person name="Ma H."/>
            <person name="Li F.W."/>
        </authorList>
    </citation>
    <scope>NUCLEOTIDE SEQUENCE</scope>
</reference>
<dbReference type="GO" id="GO:0009507">
    <property type="term" value="C:chloroplast"/>
    <property type="evidence" value="ECO:0007669"/>
    <property type="project" value="UniProtKB-SubCell"/>
</dbReference>
<evidence type="ECO:0000256" key="2">
    <source>
        <dbReference type="ARBA" id="ARBA00022980"/>
    </source>
</evidence>
<dbReference type="InterPro" id="IPR011332">
    <property type="entry name" value="Ribosomal_zn-bd"/>
</dbReference>
<dbReference type="PANTHER" id="PTHR43168:SF2">
    <property type="entry name" value="LARGE RIBOSOMAL SUBUNIT PROTEIN BL33C"/>
    <property type="match status" value="1"/>
</dbReference>
<dbReference type="PANTHER" id="PTHR43168">
    <property type="entry name" value="50S RIBOSOMAL PROTEIN L33, CHLOROPLASTIC"/>
    <property type="match status" value="1"/>
</dbReference>
<dbReference type="GO" id="GO:1990904">
    <property type="term" value="C:ribonucleoprotein complex"/>
    <property type="evidence" value="ECO:0007669"/>
    <property type="project" value="UniProtKB-KW"/>
</dbReference>
<evidence type="ECO:0000256" key="3">
    <source>
        <dbReference type="ARBA" id="ARBA00023274"/>
    </source>
</evidence>
<geneLocation type="chloroplast" evidence="6"/>
<dbReference type="InterPro" id="IPR038584">
    <property type="entry name" value="Ribosomal_bL33_sf"/>
</dbReference>
<dbReference type="SUPFAM" id="SSF57829">
    <property type="entry name" value="Zn-binding ribosomal proteins"/>
    <property type="match status" value="1"/>
</dbReference>
<evidence type="ECO:0000313" key="6">
    <source>
        <dbReference type="EMBL" id="AXZ97029.1"/>
    </source>
</evidence>
<dbReference type="EMBL" id="MH265124">
    <property type="protein sequence ID" value="AXZ97029.1"/>
    <property type="molecule type" value="Genomic_DNA"/>
</dbReference>
<accession>A0A385KNX6</accession>
<gene>
    <name evidence="5 6" type="primary">rpl33</name>
</gene>
<keyword evidence="6" id="KW-0150">Chloroplast</keyword>
<keyword evidence="3 5" id="KW-0687">Ribonucleoprotein</keyword>
<dbReference type="GO" id="GO:0005840">
    <property type="term" value="C:ribosome"/>
    <property type="evidence" value="ECO:0007669"/>
    <property type="project" value="UniProtKB-KW"/>
</dbReference>
<dbReference type="RefSeq" id="YP_009531937.1">
    <property type="nucleotide sequence ID" value="NC_039753.1"/>
</dbReference>
<dbReference type="HAMAP" id="MF_00294">
    <property type="entry name" value="Ribosomal_bL33"/>
    <property type="match status" value="1"/>
</dbReference>
<dbReference type="InterPro" id="IPR001705">
    <property type="entry name" value="Ribosomal_bL33"/>
</dbReference>
<comment type="similarity">
    <text evidence="1 5">Belongs to the bacterial ribosomal protein bL33 family.</text>
</comment>
<dbReference type="PROSITE" id="PS00582">
    <property type="entry name" value="RIBOSOMAL_L33"/>
    <property type="match status" value="1"/>
</dbReference>
<evidence type="ECO:0000256" key="1">
    <source>
        <dbReference type="ARBA" id="ARBA00007596"/>
    </source>
</evidence>
<name>A0A385KNX6_9MONI</name>
<keyword evidence="6" id="KW-0934">Plastid</keyword>
<dbReference type="Pfam" id="PF00471">
    <property type="entry name" value="Ribosomal_L33"/>
    <property type="match status" value="1"/>
</dbReference>
<comment type="subcellular location">
    <subcellularLocation>
        <location evidence="5">Plastid</location>
        <location evidence="5">Chloroplast</location>
    </subcellularLocation>
</comment>
<dbReference type="GeneID" id="38333056"/>
<dbReference type="NCBIfam" id="NF001764">
    <property type="entry name" value="PRK00504.1"/>
    <property type="match status" value="1"/>
</dbReference>
<evidence type="ECO:0000256" key="4">
    <source>
        <dbReference type="ARBA" id="ARBA00035276"/>
    </source>
</evidence>
<proteinExistence type="inferred from homology"/>
<organism evidence="6">
    <name type="scientific">Hymenophyllum holochilum</name>
    <dbReference type="NCBI Taxonomy" id="2137820"/>
    <lineage>
        <taxon>Eukaryota</taxon>
        <taxon>Viridiplantae</taxon>
        <taxon>Streptophyta</taxon>
        <taxon>Embryophyta</taxon>
        <taxon>Tracheophyta</taxon>
        <taxon>Polypodiopsida</taxon>
        <taxon>Polypodiidae</taxon>
        <taxon>Hymenophyllales</taxon>
        <taxon>Hymenophyllaceae</taxon>
        <taxon>Hymenophylloideae</taxon>
        <taxon>Hymenophyllum</taxon>
    </lineage>
</organism>
<dbReference type="GO" id="GO:0003735">
    <property type="term" value="F:structural constituent of ribosome"/>
    <property type="evidence" value="ECO:0007669"/>
    <property type="project" value="InterPro"/>
</dbReference>
<dbReference type="NCBIfam" id="TIGR01023">
    <property type="entry name" value="rpmG_bact"/>
    <property type="match status" value="1"/>
</dbReference>